<dbReference type="EMBL" id="FQTV01000008">
    <property type="protein sequence ID" value="SHF39758.1"/>
    <property type="molecule type" value="Genomic_DNA"/>
</dbReference>
<feature type="chain" id="PRO_5009908988" evidence="6">
    <location>
        <begin position="24"/>
        <end position="458"/>
    </location>
</feature>
<keyword evidence="4" id="KW-0472">Membrane</keyword>
<dbReference type="InterPro" id="IPR043461">
    <property type="entry name" value="LpxH-like"/>
</dbReference>
<keyword evidence="1" id="KW-1003">Cell membrane</keyword>
<dbReference type="Proteomes" id="UP000184509">
    <property type="component" value="Unassembled WGS sequence"/>
</dbReference>
<dbReference type="PROSITE" id="PS51257">
    <property type="entry name" value="PROKAR_LIPOPROTEIN"/>
    <property type="match status" value="1"/>
</dbReference>
<dbReference type="RefSeq" id="WP_073401306.1">
    <property type="nucleotide sequence ID" value="NZ_FQTV01000008.1"/>
</dbReference>
<dbReference type="GO" id="GO:0016020">
    <property type="term" value="C:membrane"/>
    <property type="evidence" value="ECO:0007669"/>
    <property type="project" value="GOC"/>
</dbReference>
<evidence type="ECO:0000256" key="2">
    <source>
        <dbReference type="ARBA" id="ARBA00022519"/>
    </source>
</evidence>
<keyword evidence="3" id="KW-0479">Metal-binding</keyword>
<dbReference type="Pfam" id="PF00149">
    <property type="entry name" value="Metallophos"/>
    <property type="match status" value="1"/>
</dbReference>
<reference evidence="8 9" key="1">
    <citation type="submission" date="2016-11" db="EMBL/GenBank/DDBJ databases">
        <authorList>
            <person name="Jaros S."/>
            <person name="Januszkiewicz K."/>
            <person name="Wedrychowicz H."/>
        </authorList>
    </citation>
    <scope>NUCLEOTIDE SEQUENCE [LARGE SCALE GENOMIC DNA]</scope>
    <source>
        <strain evidence="8 9">DSM 26991</strain>
    </source>
</reference>
<evidence type="ECO:0000259" key="7">
    <source>
        <dbReference type="Pfam" id="PF00149"/>
    </source>
</evidence>
<keyword evidence="5" id="KW-0464">Manganese</keyword>
<organism evidence="8 9">
    <name type="scientific">Bacteroides luti</name>
    <dbReference type="NCBI Taxonomy" id="1297750"/>
    <lineage>
        <taxon>Bacteria</taxon>
        <taxon>Pseudomonadati</taxon>
        <taxon>Bacteroidota</taxon>
        <taxon>Bacteroidia</taxon>
        <taxon>Bacteroidales</taxon>
        <taxon>Bacteroidaceae</taxon>
        <taxon>Bacteroides</taxon>
    </lineage>
</organism>
<evidence type="ECO:0000256" key="5">
    <source>
        <dbReference type="ARBA" id="ARBA00023211"/>
    </source>
</evidence>
<keyword evidence="9" id="KW-1185">Reference proteome</keyword>
<dbReference type="GO" id="GO:0009245">
    <property type="term" value="P:lipid A biosynthetic process"/>
    <property type="evidence" value="ECO:0007669"/>
    <property type="project" value="TreeGrafter"/>
</dbReference>
<proteinExistence type="predicted"/>
<keyword evidence="2" id="KW-0997">Cell inner membrane</keyword>
<dbReference type="AlphaFoldDB" id="A0A1M5BBE7"/>
<evidence type="ECO:0000256" key="1">
    <source>
        <dbReference type="ARBA" id="ARBA00022475"/>
    </source>
</evidence>
<dbReference type="PANTHER" id="PTHR34990">
    <property type="entry name" value="UDP-2,3-DIACYLGLUCOSAMINE HYDROLASE-RELATED"/>
    <property type="match status" value="1"/>
</dbReference>
<feature type="signal peptide" evidence="6">
    <location>
        <begin position="1"/>
        <end position="23"/>
    </location>
</feature>
<dbReference type="InterPro" id="IPR004843">
    <property type="entry name" value="Calcineurin-like_PHP"/>
</dbReference>
<dbReference type="Gene3D" id="3.60.21.10">
    <property type="match status" value="1"/>
</dbReference>
<keyword evidence="6" id="KW-0732">Signal</keyword>
<evidence type="ECO:0000313" key="9">
    <source>
        <dbReference type="Proteomes" id="UP000184509"/>
    </source>
</evidence>
<protein>
    <submittedName>
        <fullName evidence="8">Calcineurin-like phosphoesterase</fullName>
    </submittedName>
</protein>
<gene>
    <name evidence="8" type="ORF">SAMN05444405_10854</name>
</gene>
<accession>A0A1M5BBE7</accession>
<dbReference type="STRING" id="1297750.SAMN05444405_10854"/>
<dbReference type="GO" id="GO:0008758">
    <property type="term" value="F:UDP-2,3-diacylglucosamine hydrolase activity"/>
    <property type="evidence" value="ECO:0007669"/>
    <property type="project" value="TreeGrafter"/>
</dbReference>
<evidence type="ECO:0000313" key="8">
    <source>
        <dbReference type="EMBL" id="SHF39758.1"/>
    </source>
</evidence>
<evidence type="ECO:0000256" key="6">
    <source>
        <dbReference type="SAM" id="SignalP"/>
    </source>
</evidence>
<dbReference type="GO" id="GO:0046872">
    <property type="term" value="F:metal ion binding"/>
    <property type="evidence" value="ECO:0007669"/>
    <property type="project" value="UniProtKB-KW"/>
</dbReference>
<sequence length="458" mass="51588">MKKKQLILSYLFAALLMSMLILTSCDNNEIASTVNPFDETTESGVVLTRDKVVVISDVHLGNDTTYSECVKHLPLLKKFLTQVRGSKTIKELVIAGDMLDEWYVPSRTDTYNGGTQKDFVRKIAQSNKIVVDELNNIIQDKKIKVTYVPGNHDLLITAENVNEIFPGINQARDTGKQGLGTYHPEDFPQVAIEHSHRYDFFCAPDPYSKQNEPVGSILPPGYFFTRIAVNSVTNYPADSEIVQPRTVNRSSASDSEQVNNYIYYYCWKTVLTSLIPVKDNYDEKIIVTNIGNLKESYSINDVLPYNTQDGKIDMNLFSGSCSQQAWEKRLAYNNVPKMTNAEDAIPGSLKTSFLDEQANTQYFKNSNSNVRIVIFGHTHIPMVTSCTNTKNEACIYANSGTWTDEKVKAGQPAVNQNKKNMDFVVIERQHNNKSMVDVELLNFHNGVNNSVILKSIKM</sequence>
<name>A0A1M5BBE7_9BACE</name>
<evidence type="ECO:0000256" key="3">
    <source>
        <dbReference type="ARBA" id="ARBA00022723"/>
    </source>
</evidence>
<feature type="domain" description="Calcineurin-like phosphoesterase" evidence="7">
    <location>
        <begin position="51"/>
        <end position="165"/>
    </location>
</feature>
<evidence type="ECO:0000256" key="4">
    <source>
        <dbReference type="ARBA" id="ARBA00023136"/>
    </source>
</evidence>
<dbReference type="InterPro" id="IPR029052">
    <property type="entry name" value="Metallo-depent_PP-like"/>
</dbReference>
<dbReference type="SUPFAM" id="SSF56300">
    <property type="entry name" value="Metallo-dependent phosphatases"/>
    <property type="match status" value="1"/>
</dbReference>